<keyword evidence="2" id="KW-0677">Repeat</keyword>
<feature type="binding site" evidence="6">
    <location>
        <position position="255"/>
    </location>
    <ligand>
        <name>Ca(2+)</name>
        <dbReference type="ChEBI" id="CHEBI:29108"/>
        <label>2</label>
    </ligand>
</feature>
<feature type="binding site" evidence="6">
    <location>
        <position position="297"/>
    </location>
    <ligand>
        <name>Ca(2+)</name>
        <dbReference type="ChEBI" id="CHEBI:29108"/>
        <label>2</label>
    </ligand>
</feature>
<evidence type="ECO:0000313" key="8">
    <source>
        <dbReference type="Proteomes" id="UP000236161"/>
    </source>
</evidence>
<evidence type="ECO:0000256" key="5">
    <source>
        <dbReference type="ARBA" id="ARBA00023302"/>
    </source>
</evidence>
<keyword evidence="1 6" id="KW-0479">Metal-binding</keyword>
<dbReference type="GO" id="GO:0001786">
    <property type="term" value="F:phosphatidylserine binding"/>
    <property type="evidence" value="ECO:0007669"/>
    <property type="project" value="TreeGrafter"/>
</dbReference>
<proteinExistence type="predicted"/>
<keyword evidence="5" id="KW-0111">Calcium/phospholipid-binding</keyword>
<dbReference type="GO" id="GO:0005886">
    <property type="term" value="C:plasma membrane"/>
    <property type="evidence" value="ECO:0007669"/>
    <property type="project" value="TreeGrafter"/>
</dbReference>
<dbReference type="InterPro" id="IPR037104">
    <property type="entry name" value="Annexin_sf"/>
</dbReference>
<dbReference type="EMBL" id="KZ451982">
    <property type="protein sequence ID" value="PKA54390.1"/>
    <property type="molecule type" value="Genomic_DNA"/>
</dbReference>
<dbReference type="FunFam" id="1.10.220.10:FF:000006">
    <property type="entry name" value="Annexin"/>
    <property type="match status" value="1"/>
</dbReference>
<feature type="binding site" evidence="6">
    <location>
        <position position="24"/>
    </location>
    <ligand>
        <name>Ca(2+)</name>
        <dbReference type="ChEBI" id="CHEBI:29108"/>
        <label>1</label>
    </ligand>
</feature>
<dbReference type="PRINTS" id="PR00196">
    <property type="entry name" value="ANNEXIN"/>
</dbReference>
<evidence type="ECO:0000256" key="2">
    <source>
        <dbReference type="ARBA" id="ARBA00022737"/>
    </source>
</evidence>
<feature type="binding site" evidence="6">
    <location>
        <position position="28"/>
    </location>
    <ligand>
        <name>Ca(2+)</name>
        <dbReference type="ChEBI" id="CHEBI:29108"/>
        <label>1</label>
    </ligand>
</feature>
<dbReference type="PANTHER" id="PTHR10502:SF193">
    <property type="entry name" value="ANNEXIN D8"/>
    <property type="match status" value="1"/>
</dbReference>
<dbReference type="GO" id="GO:0009651">
    <property type="term" value="P:response to salt stress"/>
    <property type="evidence" value="ECO:0007669"/>
    <property type="project" value="TreeGrafter"/>
</dbReference>
<feature type="binding site" evidence="6">
    <location>
        <position position="298"/>
    </location>
    <ligand>
        <name>Ca(2+)</name>
        <dbReference type="ChEBI" id="CHEBI:29108"/>
        <label>3</label>
    </ligand>
</feature>
<evidence type="ECO:0000256" key="1">
    <source>
        <dbReference type="ARBA" id="ARBA00022723"/>
    </source>
</evidence>
<dbReference type="FunFam" id="1.10.220.10:FF:000008">
    <property type="entry name" value="Annexin"/>
    <property type="match status" value="1"/>
</dbReference>
<dbReference type="PRINTS" id="PR01814">
    <property type="entry name" value="ANNEXINPLANT"/>
</dbReference>
<dbReference type="GO" id="GO:0009409">
    <property type="term" value="P:response to cold"/>
    <property type="evidence" value="ECO:0007669"/>
    <property type="project" value="TreeGrafter"/>
</dbReference>
<feature type="binding site" evidence="6">
    <location>
        <position position="68"/>
    </location>
    <ligand>
        <name>Ca(2+)</name>
        <dbReference type="ChEBI" id="CHEBI:29108"/>
        <label>1</label>
    </ligand>
</feature>
<evidence type="ECO:0000313" key="7">
    <source>
        <dbReference type="EMBL" id="PKA54390.1"/>
    </source>
</evidence>
<dbReference type="FunFam" id="1.10.220.10:FF:000009">
    <property type="entry name" value="Annexin"/>
    <property type="match status" value="1"/>
</dbReference>
<dbReference type="STRING" id="1088818.A0A2I0AFR5"/>
<dbReference type="FunFam" id="1.10.220.10:FF:000001">
    <property type="entry name" value="Annexin"/>
    <property type="match status" value="1"/>
</dbReference>
<dbReference type="InterPro" id="IPR009118">
    <property type="entry name" value="AnnexinD_plant"/>
</dbReference>
<dbReference type="InterPro" id="IPR018502">
    <property type="entry name" value="Annexin_repeat"/>
</dbReference>
<dbReference type="OrthoDB" id="37886at2759"/>
<dbReference type="AlphaFoldDB" id="A0A2I0AFR5"/>
<evidence type="ECO:0000256" key="6">
    <source>
        <dbReference type="PIRSR" id="PIRSR609118-1"/>
    </source>
</evidence>
<dbReference type="GO" id="GO:0009408">
    <property type="term" value="P:response to heat"/>
    <property type="evidence" value="ECO:0007669"/>
    <property type="project" value="TreeGrafter"/>
</dbReference>
<dbReference type="SMART" id="SM00335">
    <property type="entry name" value="ANX"/>
    <property type="match status" value="4"/>
</dbReference>
<keyword evidence="8" id="KW-1185">Reference proteome</keyword>
<gene>
    <name evidence="7" type="ORF">AXF42_Ash000223</name>
</gene>
<organism evidence="7 8">
    <name type="scientific">Apostasia shenzhenica</name>
    <dbReference type="NCBI Taxonomy" id="1088818"/>
    <lineage>
        <taxon>Eukaryota</taxon>
        <taxon>Viridiplantae</taxon>
        <taxon>Streptophyta</taxon>
        <taxon>Embryophyta</taxon>
        <taxon>Tracheophyta</taxon>
        <taxon>Spermatophyta</taxon>
        <taxon>Magnoliopsida</taxon>
        <taxon>Liliopsida</taxon>
        <taxon>Asparagales</taxon>
        <taxon>Orchidaceae</taxon>
        <taxon>Apostasioideae</taxon>
        <taxon>Apostasia</taxon>
    </lineage>
</organism>
<accession>A0A2I0AFR5</accession>
<dbReference type="GO" id="GO:0005544">
    <property type="term" value="F:calcium-dependent phospholipid binding"/>
    <property type="evidence" value="ECO:0007669"/>
    <property type="project" value="UniProtKB-KW"/>
</dbReference>
<feature type="binding site" evidence="6">
    <location>
        <position position="26"/>
    </location>
    <ligand>
        <name>Ca(2+)</name>
        <dbReference type="ChEBI" id="CHEBI:29108"/>
        <label>1</label>
    </ligand>
</feature>
<sequence>MASFSVPSPVPSPVEDAESLKKAFHGWGTDEKAVISVLAHRDAAHRQQIQQAYEDLYKENFIKRLESEISGDFERAVYRWIFSSVEREAIIAKSAFGKVINYRVIIETSCINSPNELLAVKQAYHARYKHSLEEDVASHTSGDFRKLLVGLVSTYRYDGDEVDARLAAVEAKTLHDVIKRKPLESEEAIRILTTRSKAQLKAIFNKYKDEHKISISKDLETEHPDEFASALRIVVRCISSPQRYFEKLLRVVLTKSNLDEDTLTRVIVTRAEKDLQVMKEMYEKRTNVSLEKAISNETSGHYKSFLLALVRN</sequence>
<dbReference type="PANTHER" id="PTHR10502">
    <property type="entry name" value="ANNEXIN"/>
    <property type="match status" value="1"/>
</dbReference>
<name>A0A2I0AFR5_9ASPA</name>
<dbReference type="GO" id="GO:0005509">
    <property type="term" value="F:calcium ion binding"/>
    <property type="evidence" value="ECO:0007669"/>
    <property type="project" value="InterPro"/>
</dbReference>
<dbReference type="PROSITE" id="PS51897">
    <property type="entry name" value="ANNEXIN_2"/>
    <property type="match status" value="4"/>
</dbReference>
<dbReference type="GO" id="GO:0009414">
    <property type="term" value="P:response to water deprivation"/>
    <property type="evidence" value="ECO:0007669"/>
    <property type="project" value="TreeGrafter"/>
</dbReference>
<dbReference type="Pfam" id="PF00191">
    <property type="entry name" value="Annexin"/>
    <property type="match status" value="4"/>
</dbReference>
<reference evidence="7 8" key="1">
    <citation type="journal article" date="2017" name="Nature">
        <title>The Apostasia genome and the evolution of orchids.</title>
        <authorList>
            <person name="Zhang G.Q."/>
            <person name="Liu K.W."/>
            <person name="Li Z."/>
            <person name="Lohaus R."/>
            <person name="Hsiao Y.Y."/>
            <person name="Niu S.C."/>
            <person name="Wang J.Y."/>
            <person name="Lin Y.C."/>
            <person name="Xu Q."/>
            <person name="Chen L.J."/>
            <person name="Yoshida K."/>
            <person name="Fujiwara S."/>
            <person name="Wang Z.W."/>
            <person name="Zhang Y.Q."/>
            <person name="Mitsuda N."/>
            <person name="Wang M."/>
            <person name="Liu G.H."/>
            <person name="Pecoraro L."/>
            <person name="Huang H.X."/>
            <person name="Xiao X.J."/>
            <person name="Lin M."/>
            <person name="Wu X.Y."/>
            <person name="Wu W.L."/>
            <person name="Chen Y.Y."/>
            <person name="Chang S.B."/>
            <person name="Sakamoto S."/>
            <person name="Ohme-Takagi M."/>
            <person name="Yagi M."/>
            <person name="Zeng S.J."/>
            <person name="Shen C.Y."/>
            <person name="Yeh C.M."/>
            <person name="Luo Y.B."/>
            <person name="Tsai W.C."/>
            <person name="Van de Peer Y."/>
            <person name="Liu Z.J."/>
        </authorList>
    </citation>
    <scope>NUCLEOTIDE SEQUENCE [LARGE SCALE GENOMIC DNA]</scope>
    <source>
        <strain evidence="8">cv. Shenzhen</strain>
        <tissue evidence="7">Stem</tissue>
    </source>
</reference>
<dbReference type="Gene3D" id="1.10.220.10">
    <property type="entry name" value="Annexin"/>
    <property type="match status" value="4"/>
</dbReference>
<dbReference type="InterPro" id="IPR001464">
    <property type="entry name" value="Annexin"/>
</dbReference>
<evidence type="ECO:0000256" key="3">
    <source>
        <dbReference type="ARBA" id="ARBA00022837"/>
    </source>
</evidence>
<dbReference type="Proteomes" id="UP000236161">
    <property type="component" value="Unassembled WGS sequence"/>
</dbReference>
<keyword evidence="3 6" id="KW-0106">Calcium</keyword>
<protein>
    <submittedName>
        <fullName evidence="7">Annexin-like protein RJ4</fullName>
    </submittedName>
</protein>
<dbReference type="SUPFAM" id="SSF47874">
    <property type="entry name" value="Annexin"/>
    <property type="match status" value="1"/>
</dbReference>
<evidence type="ECO:0000256" key="4">
    <source>
        <dbReference type="ARBA" id="ARBA00023216"/>
    </source>
</evidence>
<dbReference type="GO" id="GO:0005737">
    <property type="term" value="C:cytoplasm"/>
    <property type="evidence" value="ECO:0007669"/>
    <property type="project" value="TreeGrafter"/>
</dbReference>
<keyword evidence="4" id="KW-0041">Annexin</keyword>